<gene>
    <name evidence="7" type="ORF">FGO68_gene1958</name>
</gene>
<evidence type="ECO:0000256" key="3">
    <source>
        <dbReference type="ARBA" id="ARBA00022490"/>
    </source>
</evidence>
<proteinExistence type="predicted"/>
<comment type="caution">
    <text evidence="7">The sequence shown here is derived from an EMBL/GenBank/DDBJ whole genome shotgun (WGS) entry which is preliminary data.</text>
</comment>
<reference evidence="7" key="1">
    <citation type="submission" date="2019-06" db="EMBL/GenBank/DDBJ databases">
        <authorList>
            <person name="Zheng W."/>
        </authorList>
    </citation>
    <scope>NUCLEOTIDE SEQUENCE</scope>
    <source>
        <strain evidence="7">QDHG01</strain>
    </source>
</reference>
<dbReference type="Proteomes" id="UP000785679">
    <property type="component" value="Unassembled WGS sequence"/>
</dbReference>
<keyword evidence="5" id="KW-0653">Protein transport</keyword>
<accession>A0A8J8P315</accession>
<dbReference type="SUPFAM" id="SSF48371">
    <property type="entry name" value="ARM repeat"/>
    <property type="match status" value="1"/>
</dbReference>
<dbReference type="GO" id="GO:0031267">
    <property type="term" value="F:small GTPase binding"/>
    <property type="evidence" value="ECO:0007669"/>
    <property type="project" value="InterPro"/>
</dbReference>
<evidence type="ECO:0000256" key="1">
    <source>
        <dbReference type="ARBA" id="ARBA00004496"/>
    </source>
</evidence>
<dbReference type="Gene3D" id="1.25.10.10">
    <property type="entry name" value="Leucine-rich Repeat Variant"/>
    <property type="match status" value="1"/>
</dbReference>
<dbReference type="PANTHER" id="PTHR10527">
    <property type="entry name" value="IMPORTIN BETA"/>
    <property type="match status" value="1"/>
</dbReference>
<keyword evidence="8" id="KW-1185">Reference proteome</keyword>
<evidence type="ECO:0000313" key="8">
    <source>
        <dbReference type="Proteomes" id="UP000785679"/>
    </source>
</evidence>
<protein>
    <recommendedName>
        <fullName evidence="6">Importin N-terminal domain-containing protein</fullName>
    </recommendedName>
</protein>
<sequence length="892" mass="99901">MESGVQWQPDIVALTEISQLLEVGLSGITSHQQQVYTQLSAYSQHDHYARYLALVMSISQNGASSQVRQIAGLTLKAEVKKNFAMFTNETMEYLKERLLIAFYDPEYNVRKTVGSIMSIYLVRGGFYSWKGLIEFLTQNLGNPDTTVVENAAQALSIIVEDSQDLFEDEKFHKLIAALIQAVFKLLDPSQPDNVKSHAINIANMLLISRSEFVIENMESYMRHILDMYAQGTHSAGVRLKILQGLNTIGDLDINIVMKDENFAPIAMLMIKALNDKGEDFRIAQQACEFWSGLLCSMADDEEAKIAQLRMHLPNLLPLLMEGCLMTDYDRMDMIETKEEDLYDQRKPQGILKEGEEQKEEEEENYEVDLGGQQYSLRKSCGFAITKYTETYLNEVFAILQPYIENGISSGNAELMEPSVLVLGIISGVEGVQIPNLQGIVSFLMKLMPNQYSVLRSTTLWTLSRFAEWIMQDGGDLGEQMLRIVCTSMTDSDATVQEAACTALCFFIQFGAEKVMKNINYLLEAFKMVIDTYKGASIVSLLDVIGELSQSLKTQKNCGEVFNELLPLLTKKWDSIDDNSNTLFPLFECFENVVGALGPAIAPYALIVFQRSCKILATYVDTVKSDPDALYSNSNKMIRSIDLICAIFNAMGEQSQGLIVQSDLFQSINNLIQFRDNQVKQYVFGLLGDMTKCAGPLLAHHMNGYIQIAIECIIIQENFQSSITLCNNACWFIGQVAVSGLREMLLPHFETLSAKLAGLFSGAKLSKAIAHNAAITFGRLGLVNAQYMAQYLGSTAKAWCITSRMLKAGDEKETAFRGFCLMIHNNAAAALNEFPYICSAFTSYNDPPQELFSMFTEIIHQIVLSIGDQWPQYCKQFPESMRTALLQKYGVQC</sequence>
<dbReference type="GO" id="GO:0006606">
    <property type="term" value="P:protein import into nucleus"/>
    <property type="evidence" value="ECO:0007669"/>
    <property type="project" value="InterPro"/>
</dbReference>
<dbReference type="GO" id="GO:0005737">
    <property type="term" value="C:cytoplasm"/>
    <property type="evidence" value="ECO:0007669"/>
    <property type="project" value="UniProtKB-SubCell"/>
</dbReference>
<organism evidence="7 8">
    <name type="scientific">Halteria grandinella</name>
    <dbReference type="NCBI Taxonomy" id="5974"/>
    <lineage>
        <taxon>Eukaryota</taxon>
        <taxon>Sar</taxon>
        <taxon>Alveolata</taxon>
        <taxon>Ciliophora</taxon>
        <taxon>Intramacronucleata</taxon>
        <taxon>Spirotrichea</taxon>
        <taxon>Stichotrichia</taxon>
        <taxon>Sporadotrichida</taxon>
        <taxon>Halteriidae</taxon>
        <taxon>Halteria</taxon>
    </lineage>
</organism>
<feature type="domain" description="Importin N-terminal" evidence="6">
    <location>
        <begin position="38"/>
        <end position="101"/>
    </location>
</feature>
<name>A0A8J8P315_HALGN</name>
<dbReference type="InterPro" id="IPR001494">
    <property type="entry name" value="Importin-beta_N"/>
</dbReference>
<dbReference type="OrthoDB" id="291754at2759"/>
<comment type="subcellular location">
    <subcellularLocation>
        <location evidence="1">Cytoplasm</location>
    </subcellularLocation>
</comment>
<evidence type="ECO:0000259" key="6">
    <source>
        <dbReference type="Pfam" id="PF03810"/>
    </source>
</evidence>
<dbReference type="EMBL" id="RRYP01002105">
    <property type="protein sequence ID" value="TNV85139.1"/>
    <property type="molecule type" value="Genomic_DNA"/>
</dbReference>
<dbReference type="InterPro" id="IPR040122">
    <property type="entry name" value="Importin_beta"/>
</dbReference>
<dbReference type="Pfam" id="PF03810">
    <property type="entry name" value="IBN_N"/>
    <property type="match status" value="1"/>
</dbReference>
<evidence type="ECO:0000256" key="4">
    <source>
        <dbReference type="ARBA" id="ARBA00022737"/>
    </source>
</evidence>
<dbReference type="InterPro" id="IPR016024">
    <property type="entry name" value="ARM-type_fold"/>
</dbReference>
<evidence type="ECO:0000256" key="2">
    <source>
        <dbReference type="ARBA" id="ARBA00022448"/>
    </source>
</evidence>
<keyword evidence="3" id="KW-0963">Cytoplasm</keyword>
<dbReference type="AlphaFoldDB" id="A0A8J8P315"/>
<keyword evidence="4" id="KW-0677">Repeat</keyword>
<evidence type="ECO:0000256" key="5">
    <source>
        <dbReference type="ARBA" id="ARBA00022927"/>
    </source>
</evidence>
<evidence type="ECO:0000313" key="7">
    <source>
        <dbReference type="EMBL" id="TNV85139.1"/>
    </source>
</evidence>
<dbReference type="InterPro" id="IPR011989">
    <property type="entry name" value="ARM-like"/>
</dbReference>
<keyword evidence="2" id="KW-0813">Transport</keyword>